<evidence type="ECO:0000256" key="1">
    <source>
        <dbReference type="SAM" id="MobiDB-lite"/>
    </source>
</evidence>
<feature type="region of interest" description="Disordered" evidence="1">
    <location>
        <begin position="543"/>
        <end position="562"/>
    </location>
</feature>
<feature type="compositionally biased region" description="Basic residues" evidence="1">
    <location>
        <begin position="364"/>
        <end position="382"/>
    </location>
</feature>
<dbReference type="EMBL" id="BKCJ010000004">
    <property type="protein sequence ID" value="GEU28344.1"/>
    <property type="molecule type" value="Genomic_DNA"/>
</dbReference>
<protein>
    <submittedName>
        <fullName evidence="2">Uncharacterized protein</fullName>
    </submittedName>
</protein>
<reference evidence="2" key="1">
    <citation type="journal article" date="2019" name="Sci. Rep.">
        <title>Draft genome of Tanacetum cinerariifolium, the natural source of mosquito coil.</title>
        <authorList>
            <person name="Yamashiro T."/>
            <person name="Shiraishi A."/>
            <person name="Satake H."/>
            <person name="Nakayama K."/>
        </authorList>
    </citation>
    <scope>NUCLEOTIDE SEQUENCE</scope>
</reference>
<sequence length="663" mass="72770">MGLPALRGRQQAAVSVHIKLLHQSHQPDVRRRRHARAVVVQRGLADAGGRLLIEHDADALRVFPIGGLGSVTPRDHGGADERLLQVFRRRQFTQHLLRTGRNRAAPRHHHDVVAELGHFLHDVRGQDDAAAGIAQGQQCPAQAARAHHVQPPRGFVEDQVARIGQRGAGHRYLHALALRKAQNAAVDDVRQFEDAHGVVDARLGRRHRHAAQAGEIGQVFARGQAVVQTRLIGQETDRRPHRCRSERGIEPIDAEVAAIARHQAQQHAQQGGLAGPVGTEQAGDFSIARLERHLVQRADGSERLARLHNFYHDSTLDLGWTDALSPAGTGATQVPHDRHGVGAVKMILCRFAIYRQAICPRSGHERRRSPHRAGHAVRRFHHAREAEADRHGARGRPPQDLCANGGRHRSTAGAAGAHQALAGQRRLAGATGLGRGDGRDTQLLWLAILAHSASRRRTPSGNLHRRGIQTRQVQTHSLVPGRFHRAGAGDGAQPHHRRHAAAGIGAGVGWRAGPALRRDRLQPVCRGRRGVAHAPLARAIAAQRRRVGKMRARQPPPEPRMSITPQELELLMQEVEKEDPIDFADLPFEEEALRGLIANHLCDMADAMDNFSEEDKQLTLLAVAAKLVLENLVLHIQLLRRHGVPLSASTEALLNRLRNGKAD</sequence>
<evidence type="ECO:0000313" key="2">
    <source>
        <dbReference type="EMBL" id="GEU28344.1"/>
    </source>
</evidence>
<dbReference type="AntiFam" id="ANF00095">
    <property type="entry name" value="Shadow ORF (opposite ABC transporters)"/>
</dbReference>
<proteinExistence type="predicted"/>
<accession>A0A699GEM9</accession>
<dbReference type="AlphaFoldDB" id="A0A699GEM9"/>
<name>A0A699GEM9_TANCI</name>
<organism evidence="2">
    <name type="scientific">Tanacetum cinerariifolium</name>
    <name type="common">Dalmatian daisy</name>
    <name type="synonym">Chrysanthemum cinerariifolium</name>
    <dbReference type="NCBI Taxonomy" id="118510"/>
    <lineage>
        <taxon>Eukaryota</taxon>
        <taxon>Viridiplantae</taxon>
        <taxon>Streptophyta</taxon>
        <taxon>Embryophyta</taxon>
        <taxon>Tracheophyta</taxon>
        <taxon>Spermatophyta</taxon>
        <taxon>Magnoliopsida</taxon>
        <taxon>eudicotyledons</taxon>
        <taxon>Gunneridae</taxon>
        <taxon>Pentapetalae</taxon>
        <taxon>asterids</taxon>
        <taxon>campanulids</taxon>
        <taxon>Asterales</taxon>
        <taxon>Asteraceae</taxon>
        <taxon>Asteroideae</taxon>
        <taxon>Anthemideae</taxon>
        <taxon>Anthemidinae</taxon>
        <taxon>Tanacetum</taxon>
    </lineage>
</organism>
<comment type="caution">
    <text evidence="2">The sequence shown here is derived from an EMBL/GenBank/DDBJ whole genome shotgun (WGS) entry which is preliminary data.</text>
</comment>
<gene>
    <name evidence="2" type="ORF">Tci_000322</name>
</gene>
<feature type="region of interest" description="Disordered" evidence="1">
    <location>
        <begin position="364"/>
        <end position="419"/>
    </location>
</feature>
<feature type="compositionally biased region" description="Basic residues" evidence="1">
    <location>
        <begin position="543"/>
        <end position="552"/>
    </location>
</feature>
<feature type="compositionally biased region" description="Basic and acidic residues" evidence="1">
    <location>
        <begin position="383"/>
        <end position="392"/>
    </location>
</feature>